<accession>L8WNW3</accession>
<comment type="caution">
    <text evidence="1">The sequence shown here is derived from an EMBL/GenBank/DDBJ whole genome shotgun (WGS) entry which is preliminary data.</text>
</comment>
<evidence type="ECO:0000313" key="1">
    <source>
        <dbReference type="EMBL" id="ELU39675.1"/>
    </source>
</evidence>
<keyword evidence="2" id="KW-1185">Reference proteome</keyword>
<protein>
    <submittedName>
        <fullName evidence="1">Uncharacterized protein</fullName>
    </submittedName>
</protein>
<dbReference type="AlphaFoldDB" id="L8WNW3"/>
<dbReference type="HOGENOM" id="CLU_1403292_0_0_1"/>
<organism evidence="1 2">
    <name type="scientific">Thanatephorus cucumeris (strain AG1-IA)</name>
    <name type="common">Rice sheath blight fungus</name>
    <name type="synonym">Rhizoctonia solani</name>
    <dbReference type="NCBI Taxonomy" id="983506"/>
    <lineage>
        <taxon>Eukaryota</taxon>
        <taxon>Fungi</taxon>
        <taxon>Dikarya</taxon>
        <taxon>Basidiomycota</taxon>
        <taxon>Agaricomycotina</taxon>
        <taxon>Agaricomycetes</taxon>
        <taxon>Cantharellales</taxon>
        <taxon>Ceratobasidiaceae</taxon>
        <taxon>Rhizoctonia</taxon>
        <taxon>Rhizoctonia solani AG-1</taxon>
    </lineage>
</organism>
<dbReference type="EMBL" id="AFRT01001665">
    <property type="protein sequence ID" value="ELU39675.1"/>
    <property type="molecule type" value="Genomic_DNA"/>
</dbReference>
<evidence type="ECO:0000313" key="2">
    <source>
        <dbReference type="Proteomes" id="UP000011668"/>
    </source>
</evidence>
<gene>
    <name evidence="1" type="ORF">AG1IA_06300</name>
</gene>
<proteinExistence type="predicted"/>
<dbReference type="Proteomes" id="UP000011668">
    <property type="component" value="Unassembled WGS sequence"/>
</dbReference>
<sequence length="194" mass="21820">MYVSPAPYLVKPRPTFETTWRLRHTLEPTQTNPGLGPNSSHPRARLDDECTANRTMLDLFEYPKQANDQIPAIQTQSEKDQTDQRELAIAQLLDLPIPNAISQVKYFAHGLALTRLGSVSSFPENGFSDGGSSFHHLVAEIGVHNNDKEHFREGVDEFGGRGPDSEWATKVFELQVRRKDSCDKIDMSTPFNPK</sequence>
<reference evidence="1 2" key="1">
    <citation type="journal article" date="2013" name="Nat. Commun.">
        <title>The evolution and pathogenic mechanisms of the rice sheath blight pathogen.</title>
        <authorList>
            <person name="Zheng A."/>
            <person name="Lin R."/>
            <person name="Xu L."/>
            <person name="Qin P."/>
            <person name="Tang C."/>
            <person name="Ai P."/>
            <person name="Zhang D."/>
            <person name="Liu Y."/>
            <person name="Sun Z."/>
            <person name="Feng H."/>
            <person name="Wang Y."/>
            <person name="Chen Y."/>
            <person name="Liang X."/>
            <person name="Fu R."/>
            <person name="Li Q."/>
            <person name="Zhang J."/>
            <person name="Yu X."/>
            <person name="Xie Z."/>
            <person name="Ding L."/>
            <person name="Guan P."/>
            <person name="Tang J."/>
            <person name="Liang Y."/>
            <person name="Wang S."/>
            <person name="Deng Q."/>
            <person name="Li S."/>
            <person name="Zhu J."/>
            <person name="Wang L."/>
            <person name="Liu H."/>
            <person name="Li P."/>
        </authorList>
    </citation>
    <scope>NUCLEOTIDE SEQUENCE [LARGE SCALE GENOMIC DNA]</scope>
    <source>
        <strain evidence="2">AG-1 IA</strain>
    </source>
</reference>
<name>L8WNW3_THACA</name>